<dbReference type="EMBL" id="JAPWTK010000936">
    <property type="protein sequence ID" value="KAJ8935090.1"/>
    <property type="molecule type" value="Genomic_DNA"/>
</dbReference>
<evidence type="ECO:0000313" key="2">
    <source>
        <dbReference type="EMBL" id="KAJ8935090.1"/>
    </source>
</evidence>
<accession>A0AAV8X954</accession>
<sequence length="162" mass="18910">MVISQWTVRRRLQESNLTPKTPAIGPKLTPAHRQARLRFARDHLNWTLEQWESVLFSDEIRICLYVSDRRRKVYRIPRERFAECCIKERSAYGETIILTAESEKNDKRAEVLIIKGNDDIVQTENAPNPKSAVPSRLHYGPRERCDDGFAYMSESAEYLLTN</sequence>
<evidence type="ECO:0000259" key="1">
    <source>
        <dbReference type="Pfam" id="PF01498"/>
    </source>
</evidence>
<dbReference type="Gene3D" id="3.30.420.10">
    <property type="entry name" value="Ribonuclease H-like superfamily/Ribonuclease H"/>
    <property type="match status" value="1"/>
</dbReference>
<dbReference type="InterPro" id="IPR036397">
    <property type="entry name" value="RNaseH_sf"/>
</dbReference>
<keyword evidence="3" id="KW-1185">Reference proteome</keyword>
<proteinExistence type="predicted"/>
<protein>
    <recommendedName>
        <fullName evidence="1">Transposase Tc1-like domain-containing protein</fullName>
    </recommendedName>
</protein>
<dbReference type="AlphaFoldDB" id="A0AAV8X954"/>
<evidence type="ECO:0000313" key="3">
    <source>
        <dbReference type="Proteomes" id="UP001162162"/>
    </source>
</evidence>
<name>A0AAV8X954_9CUCU</name>
<dbReference type="GO" id="GO:0015074">
    <property type="term" value="P:DNA integration"/>
    <property type="evidence" value="ECO:0007669"/>
    <property type="project" value="InterPro"/>
</dbReference>
<reference evidence="2" key="1">
    <citation type="journal article" date="2023" name="Insect Mol. Biol.">
        <title>Genome sequencing provides insights into the evolution of gene families encoding plant cell wall-degrading enzymes in longhorned beetles.</title>
        <authorList>
            <person name="Shin N.R."/>
            <person name="Okamura Y."/>
            <person name="Kirsch R."/>
            <person name="Pauchet Y."/>
        </authorList>
    </citation>
    <scope>NUCLEOTIDE SEQUENCE</scope>
    <source>
        <strain evidence="2">AMC_N1</strain>
    </source>
</reference>
<dbReference type="InterPro" id="IPR002492">
    <property type="entry name" value="Transposase_Tc1-like"/>
</dbReference>
<dbReference type="Proteomes" id="UP001162162">
    <property type="component" value="Unassembled WGS sequence"/>
</dbReference>
<comment type="caution">
    <text evidence="2">The sequence shown here is derived from an EMBL/GenBank/DDBJ whole genome shotgun (WGS) entry which is preliminary data.</text>
</comment>
<organism evidence="2 3">
    <name type="scientific">Aromia moschata</name>
    <dbReference type="NCBI Taxonomy" id="1265417"/>
    <lineage>
        <taxon>Eukaryota</taxon>
        <taxon>Metazoa</taxon>
        <taxon>Ecdysozoa</taxon>
        <taxon>Arthropoda</taxon>
        <taxon>Hexapoda</taxon>
        <taxon>Insecta</taxon>
        <taxon>Pterygota</taxon>
        <taxon>Neoptera</taxon>
        <taxon>Endopterygota</taxon>
        <taxon>Coleoptera</taxon>
        <taxon>Polyphaga</taxon>
        <taxon>Cucujiformia</taxon>
        <taxon>Chrysomeloidea</taxon>
        <taxon>Cerambycidae</taxon>
        <taxon>Cerambycinae</taxon>
        <taxon>Callichromatini</taxon>
        <taxon>Aromia</taxon>
    </lineage>
</organism>
<dbReference type="GO" id="GO:0003677">
    <property type="term" value="F:DNA binding"/>
    <property type="evidence" value="ECO:0007669"/>
    <property type="project" value="InterPro"/>
</dbReference>
<gene>
    <name evidence="2" type="ORF">NQ318_021244</name>
</gene>
<dbReference type="Pfam" id="PF01498">
    <property type="entry name" value="HTH_Tnp_Tc3_2"/>
    <property type="match status" value="1"/>
</dbReference>
<feature type="domain" description="Transposase Tc1-like" evidence="1">
    <location>
        <begin position="2"/>
        <end position="45"/>
    </location>
</feature>
<dbReference type="GO" id="GO:0006313">
    <property type="term" value="P:DNA transposition"/>
    <property type="evidence" value="ECO:0007669"/>
    <property type="project" value="InterPro"/>
</dbReference>